<keyword evidence="1" id="KW-0732">Signal</keyword>
<evidence type="ECO:0000313" key="2">
    <source>
        <dbReference type="EMBL" id="GBM33284.1"/>
    </source>
</evidence>
<evidence type="ECO:0000256" key="1">
    <source>
        <dbReference type="SAM" id="SignalP"/>
    </source>
</evidence>
<protein>
    <recommendedName>
        <fullName evidence="4">Secreted protein</fullName>
    </recommendedName>
</protein>
<dbReference type="AlphaFoldDB" id="A0A4Y2EZL8"/>
<dbReference type="Proteomes" id="UP000499080">
    <property type="component" value="Unassembled WGS sequence"/>
</dbReference>
<reference evidence="2 3" key="1">
    <citation type="journal article" date="2019" name="Sci. Rep.">
        <title>Orb-weaving spider Araneus ventricosus genome elucidates the spidroin gene catalogue.</title>
        <authorList>
            <person name="Kono N."/>
            <person name="Nakamura H."/>
            <person name="Ohtoshi R."/>
            <person name="Moran D.A.P."/>
            <person name="Shinohara A."/>
            <person name="Yoshida Y."/>
            <person name="Fujiwara M."/>
            <person name="Mori M."/>
            <person name="Tomita M."/>
            <person name="Arakawa K."/>
        </authorList>
    </citation>
    <scope>NUCLEOTIDE SEQUENCE [LARGE SCALE GENOMIC DNA]</scope>
</reference>
<evidence type="ECO:0008006" key="4">
    <source>
        <dbReference type="Google" id="ProtNLM"/>
    </source>
</evidence>
<organism evidence="2 3">
    <name type="scientific">Araneus ventricosus</name>
    <name type="common">Orbweaver spider</name>
    <name type="synonym">Epeira ventricosa</name>
    <dbReference type="NCBI Taxonomy" id="182803"/>
    <lineage>
        <taxon>Eukaryota</taxon>
        <taxon>Metazoa</taxon>
        <taxon>Ecdysozoa</taxon>
        <taxon>Arthropoda</taxon>
        <taxon>Chelicerata</taxon>
        <taxon>Arachnida</taxon>
        <taxon>Araneae</taxon>
        <taxon>Araneomorphae</taxon>
        <taxon>Entelegynae</taxon>
        <taxon>Araneoidea</taxon>
        <taxon>Araneidae</taxon>
        <taxon>Araneus</taxon>
    </lineage>
</organism>
<dbReference type="EMBL" id="BGPR01000730">
    <property type="protein sequence ID" value="GBM33284.1"/>
    <property type="molecule type" value="Genomic_DNA"/>
</dbReference>
<accession>A0A4Y2EZL8</accession>
<evidence type="ECO:0000313" key="3">
    <source>
        <dbReference type="Proteomes" id="UP000499080"/>
    </source>
</evidence>
<gene>
    <name evidence="2" type="ORF">AVEN_101620_1</name>
</gene>
<feature type="chain" id="PRO_5021434878" description="Secreted protein" evidence="1">
    <location>
        <begin position="26"/>
        <end position="102"/>
    </location>
</feature>
<sequence>MPSSKQPWWWCSCCTGIMVRRISFGQWVRFILTLYRGSSENSGYTNAALDPRREVSGLGKDSIGFLRIQSNYWQTPRDRRSLLMRAAPCVHQDLPTPRLTLN</sequence>
<name>A0A4Y2EZL8_ARAVE</name>
<feature type="signal peptide" evidence="1">
    <location>
        <begin position="1"/>
        <end position="25"/>
    </location>
</feature>
<keyword evidence="3" id="KW-1185">Reference proteome</keyword>
<proteinExistence type="predicted"/>
<comment type="caution">
    <text evidence="2">The sequence shown here is derived from an EMBL/GenBank/DDBJ whole genome shotgun (WGS) entry which is preliminary data.</text>
</comment>